<feature type="domain" description="HAMP" evidence="6">
    <location>
        <begin position="144"/>
        <end position="196"/>
    </location>
</feature>
<dbReference type="PROSITE" id="PS50112">
    <property type="entry name" value="PAS"/>
    <property type="match status" value="1"/>
</dbReference>
<dbReference type="Pfam" id="PF18947">
    <property type="entry name" value="HAMP_2"/>
    <property type="match status" value="6"/>
</dbReference>
<dbReference type="Proteomes" id="UP000001941">
    <property type="component" value="Chromosome"/>
</dbReference>
<dbReference type="EnsemblBacteria" id="ABD39795">
    <property type="protein sequence ID" value="ABD39795"/>
    <property type="gene ID" value="Mhun_0016"/>
</dbReference>
<feature type="domain" description="HAMP" evidence="6">
    <location>
        <begin position="326"/>
        <end position="378"/>
    </location>
</feature>
<evidence type="ECO:0000259" key="6">
    <source>
        <dbReference type="PROSITE" id="PS50885"/>
    </source>
</evidence>
<dbReference type="PANTHER" id="PTHR43531">
    <property type="entry name" value="PROTEIN ICFG"/>
    <property type="match status" value="1"/>
</dbReference>
<name>Q2FN62_METHJ</name>
<dbReference type="InterPro" id="IPR004089">
    <property type="entry name" value="MCPsignal_dom"/>
</dbReference>
<dbReference type="Pfam" id="PF00015">
    <property type="entry name" value="MCPsignal"/>
    <property type="match status" value="1"/>
</dbReference>
<dbReference type="InterPro" id="IPR003660">
    <property type="entry name" value="HAMP_dom"/>
</dbReference>
<dbReference type="PRINTS" id="PR00260">
    <property type="entry name" value="CHEMTRNSDUCR"/>
</dbReference>
<dbReference type="Gene3D" id="1.10.287.950">
    <property type="entry name" value="Methyl-accepting chemotaxis protein"/>
    <property type="match status" value="1"/>
</dbReference>
<dbReference type="AlphaFoldDB" id="Q2FN62"/>
<sequence>MPIFEINPDLSIAKINSACSQVTGYSTEQLLKMNLSELTVTKRTGRTARDAIEMKTVLSGELELDVPAGQKVLEYLYLPILDDNGDVLSVISFYVDKTAEKTAVRDIISLTQAAKAGQLDTRVDPDKYEGDLLLLAKGINATLDAVIGPLNVAAEYVDRISKGDIPPKITDSYNGDFNEIKNNLNQCIDAVNCLIADAGMLSRAAVEGKLDTRADATKHQGDFRKIVEGVNATLDAVIGPLNVAAEYVDRISKGDIPPKITDSYNGDFNEIKNNLNQCIDAVNYLIADAGMLSRAAVEGKLDTRADATKHQGDFRKIVEGVNATLDAVIGPLNVAAEYVDRISKGDIPPKITDSYNGDFNEIKNNLNQCIDAVNYLIADAGMLSRAAVEGKLDTRADATKHQGDFRKIVEGVNATLDAVIGPLNVAAEYVDRISKGDIPPKITDSYNGDFNEIKNNLNQCIDAVNYLIADAGMLSRAAVEGKLDTRADATKHQGDFRKIVEGVNATLDAVIGPLNVAADYVDRISKGDIPPKITDSYNGDFNEIKNNLNQCIDAVNCLIADAGMLSRAAVEGKLDTRADATKHQGDFRKIVEGVNATLDAVIGPVKEAMRVAERYAKADFSTRVDENLHVAGDFVLFKNSLNNIGIFVQSAIQEIQRISNLYASGNFAAEFDRNLKIEGDLALLRDALDTIGMNVSEVLSVIAREMKQLAHQAETAGTGIEDLSRGAELIAKNADQTKQNAERSEDGINQVLQTMEDLTRTISEVSSNAERVAGLSVQANDLAKQGIGAAGKADKGMQSITKTSEEVETIFAEIRAQMHEIVKIVDLITDIANQTNLLSLNAAIEAARAGEAGKGFAVVAAEVKSLAQRSRQSAEHIADMISDLQKKSDAASGAMAEAGTAVAEGSAALSETLGIFNTLTTSVEDITRNMEMVASATEEQAASFEEITASVNEMSLLVKDTAKDALNSSATSEEALAVVDQITNVISQINEVVKTIGTEMDKFTYKNKS</sequence>
<dbReference type="InterPro" id="IPR035965">
    <property type="entry name" value="PAS-like_dom_sf"/>
</dbReference>
<feature type="domain" description="PAS" evidence="5">
    <location>
        <begin position="1"/>
        <end position="31"/>
    </location>
</feature>
<dbReference type="Gene3D" id="1.20.120.1530">
    <property type="match status" value="3"/>
</dbReference>
<feature type="domain" description="HAMP" evidence="6">
    <location>
        <begin position="235"/>
        <end position="287"/>
    </location>
</feature>
<evidence type="ECO:0000256" key="1">
    <source>
        <dbReference type="ARBA" id="ARBA00022500"/>
    </source>
</evidence>
<evidence type="ECO:0000313" key="7">
    <source>
        <dbReference type="EMBL" id="ABD39795.1"/>
    </source>
</evidence>
<dbReference type="PROSITE" id="PS50111">
    <property type="entry name" value="CHEMOTAXIS_TRANSDUC_2"/>
    <property type="match status" value="1"/>
</dbReference>
<keyword evidence="8" id="KW-1185">Reference proteome</keyword>
<dbReference type="Gene3D" id="3.30.450.20">
    <property type="entry name" value="PAS domain"/>
    <property type="match status" value="1"/>
</dbReference>
<dbReference type="InterPro" id="IPR000014">
    <property type="entry name" value="PAS"/>
</dbReference>
<dbReference type="CDD" id="cd00130">
    <property type="entry name" value="PAS"/>
    <property type="match status" value="1"/>
</dbReference>
<dbReference type="GO" id="GO:0006935">
    <property type="term" value="P:chemotaxis"/>
    <property type="evidence" value="ECO:0007669"/>
    <property type="project" value="InterPro"/>
</dbReference>
<dbReference type="KEGG" id="mhu:Mhun_0016"/>
<evidence type="ECO:0000256" key="2">
    <source>
        <dbReference type="ARBA" id="ARBA00029447"/>
    </source>
</evidence>
<dbReference type="HOGENOM" id="CLU_000445_107_20_2"/>
<dbReference type="PANTHER" id="PTHR43531:SF11">
    <property type="entry name" value="METHYL-ACCEPTING CHEMOTAXIS PROTEIN 3"/>
    <property type="match status" value="1"/>
</dbReference>
<proteinExistence type="inferred from homology"/>
<feature type="domain" description="HAMP" evidence="6">
    <location>
        <begin position="417"/>
        <end position="469"/>
    </location>
</feature>
<dbReference type="SUPFAM" id="SSF55785">
    <property type="entry name" value="PYP-like sensor domain (PAS domain)"/>
    <property type="match status" value="1"/>
</dbReference>
<dbReference type="SMART" id="SM00283">
    <property type="entry name" value="MA"/>
    <property type="match status" value="1"/>
</dbReference>
<evidence type="ECO:0000259" key="4">
    <source>
        <dbReference type="PROSITE" id="PS50111"/>
    </source>
</evidence>
<dbReference type="InterPro" id="IPR004090">
    <property type="entry name" value="Chemotax_Me-accpt_rcpt"/>
</dbReference>
<feature type="domain" description="Methyl-accepting transducer" evidence="4">
    <location>
        <begin position="719"/>
        <end position="955"/>
    </location>
</feature>
<organism evidence="7 8">
    <name type="scientific">Methanospirillum hungatei JF-1 (strain ATCC 27890 / DSM 864 / NBRC 100397 / JF-1)</name>
    <dbReference type="NCBI Taxonomy" id="323259"/>
    <lineage>
        <taxon>Archaea</taxon>
        <taxon>Methanobacteriati</taxon>
        <taxon>Methanobacteriota</taxon>
        <taxon>Stenosarchaea group</taxon>
        <taxon>Methanomicrobia</taxon>
        <taxon>Methanomicrobiales</taxon>
        <taxon>Methanospirillaceae</taxon>
        <taxon>Methanospirillum</taxon>
    </lineage>
</organism>
<dbReference type="GO" id="GO:0004888">
    <property type="term" value="F:transmembrane signaling receptor activity"/>
    <property type="evidence" value="ECO:0007669"/>
    <property type="project" value="InterPro"/>
</dbReference>
<dbReference type="InterPro" id="IPR051310">
    <property type="entry name" value="MCP_chemotaxis"/>
</dbReference>
<gene>
    <name evidence="7" type="ordered locus">Mhun_0016</name>
</gene>
<accession>Q2FN62</accession>
<dbReference type="InParanoid" id="Q2FN62"/>
<evidence type="ECO:0000259" key="5">
    <source>
        <dbReference type="PROSITE" id="PS50112"/>
    </source>
</evidence>
<dbReference type="eggNOG" id="arCOG02318">
    <property type="taxonomic scope" value="Archaea"/>
</dbReference>
<dbReference type="eggNOG" id="arCOG02320">
    <property type="taxonomic scope" value="Archaea"/>
</dbReference>
<keyword evidence="1" id="KW-0145">Chemotaxis</keyword>
<dbReference type="GO" id="GO:0007165">
    <property type="term" value="P:signal transduction"/>
    <property type="evidence" value="ECO:0007669"/>
    <property type="project" value="UniProtKB-KW"/>
</dbReference>
<dbReference type="Pfam" id="PF13426">
    <property type="entry name" value="PAS_9"/>
    <property type="match status" value="1"/>
</dbReference>
<dbReference type="CDD" id="cd11386">
    <property type="entry name" value="MCP_signal"/>
    <property type="match status" value="1"/>
</dbReference>
<dbReference type="SUPFAM" id="SSF58104">
    <property type="entry name" value="Methyl-accepting chemotaxis protein (MCP) signaling domain"/>
    <property type="match status" value="1"/>
</dbReference>
<dbReference type="STRING" id="323259.Mhun_0016"/>
<evidence type="ECO:0000256" key="3">
    <source>
        <dbReference type="PROSITE-ProRule" id="PRU00284"/>
    </source>
</evidence>
<comment type="similarity">
    <text evidence="2">Belongs to the methyl-accepting chemotaxis (MCP) protein family.</text>
</comment>
<dbReference type="GO" id="GO:0005886">
    <property type="term" value="C:plasma membrane"/>
    <property type="evidence" value="ECO:0007669"/>
    <property type="project" value="TreeGrafter"/>
</dbReference>
<dbReference type="EMBL" id="CP000254">
    <property type="protein sequence ID" value="ABD39795.1"/>
    <property type="molecule type" value="Genomic_DNA"/>
</dbReference>
<evidence type="ECO:0000313" key="8">
    <source>
        <dbReference type="Proteomes" id="UP000001941"/>
    </source>
</evidence>
<protein>
    <submittedName>
        <fullName evidence="7">Methyl-accepting chemotaxis sensory transducer with Pas/Pac sensor</fullName>
    </submittedName>
</protein>
<keyword evidence="3" id="KW-0807">Transducer</keyword>
<reference evidence="8" key="1">
    <citation type="journal article" date="2016" name="Stand. Genomic Sci.">
        <title>Complete genome sequence of Methanospirillum hungatei type strain JF1.</title>
        <authorList>
            <person name="Gunsalus R.P."/>
            <person name="Cook L.E."/>
            <person name="Crable B."/>
            <person name="Rohlin L."/>
            <person name="McDonald E."/>
            <person name="Mouttaki H."/>
            <person name="Sieber J.R."/>
            <person name="Poweleit N."/>
            <person name="Zhou H."/>
            <person name="Lapidus A.L."/>
            <person name="Daligault H.E."/>
            <person name="Land M."/>
            <person name="Gilna P."/>
            <person name="Ivanova N."/>
            <person name="Kyrpides N."/>
            <person name="Culley D.E."/>
            <person name="McInerney M.J."/>
        </authorList>
    </citation>
    <scope>NUCLEOTIDE SEQUENCE [LARGE SCALE GENOMIC DNA]</scope>
    <source>
        <strain evidence="8">ATCC 27890 / DSM 864 / NBRC 100397 / JF-1</strain>
    </source>
</reference>
<dbReference type="SMART" id="SM00304">
    <property type="entry name" value="HAMP"/>
    <property type="match status" value="5"/>
</dbReference>
<dbReference type="PROSITE" id="PS50885">
    <property type="entry name" value="HAMP"/>
    <property type="match status" value="4"/>
</dbReference>